<feature type="chain" id="PRO_5045097631" evidence="1">
    <location>
        <begin position="23"/>
        <end position="108"/>
    </location>
</feature>
<dbReference type="EMBL" id="JARTLD010000035">
    <property type="protein sequence ID" value="MED5018504.1"/>
    <property type="molecule type" value="Genomic_DNA"/>
</dbReference>
<dbReference type="InterPro" id="IPR036582">
    <property type="entry name" value="Mao_N_sf"/>
</dbReference>
<gene>
    <name evidence="3" type="ORF">P9847_14445</name>
</gene>
<dbReference type="RefSeq" id="WP_328278822.1">
    <property type="nucleotide sequence ID" value="NZ_JARTLD010000035.1"/>
</dbReference>
<evidence type="ECO:0000313" key="3">
    <source>
        <dbReference type="EMBL" id="MED5018504.1"/>
    </source>
</evidence>
<sequence>MKTVLAGMIAAFILSVSSPAYAADIPIKVQGNTIASDVKPEMKNNRTMVPLRLISEHLGAKVNWSGSEVTLSKNDMRITLKLKSKTAVKNGKTEILDAAPYIKNNRID</sequence>
<dbReference type="Pfam" id="PF07833">
    <property type="entry name" value="Cu_amine_oxidN1"/>
    <property type="match status" value="1"/>
</dbReference>
<dbReference type="Proteomes" id="UP001343257">
    <property type="component" value="Unassembled WGS sequence"/>
</dbReference>
<evidence type="ECO:0000313" key="4">
    <source>
        <dbReference type="Proteomes" id="UP001343257"/>
    </source>
</evidence>
<reference evidence="3 4" key="1">
    <citation type="submission" date="2023-03" db="EMBL/GenBank/DDBJ databases">
        <title>Bacillus Genome Sequencing.</title>
        <authorList>
            <person name="Dunlap C."/>
        </authorList>
    </citation>
    <scope>NUCLEOTIDE SEQUENCE [LARGE SCALE GENOMIC DNA]</scope>
    <source>
        <strain evidence="3 4">NRS-52</strain>
    </source>
</reference>
<comment type="caution">
    <text evidence="3">The sequence shown here is derived from an EMBL/GenBank/DDBJ whole genome shotgun (WGS) entry which is preliminary data.</text>
</comment>
<protein>
    <submittedName>
        <fullName evidence="3">Copper amine oxidase N-terminal domain-containing protein</fullName>
    </submittedName>
</protein>
<accession>A0ABU6PUE7</accession>
<keyword evidence="1" id="KW-0732">Signal</keyword>
<keyword evidence="4" id="KW-1185">Reference proteome</keyword>
<proteinExistence type="predicted"/>
<organism evidence="3 4">
    <name type="scientific">Paenibacillus chibensis</name>
    <dbReference type="NCBI Taxonomy" id="59846"/>
    <lineage>
        <taxon>Bacteria</taxon>
        <taxon>Bacillati</taxon>
        <taxon>Bacillota</taxon>
        <taxon>Bacilli</taxon>
        <taxon>Bacillales</taxon>
        <taxon>Paenibacillaceae</taxon>
        <taxon>Paenibacillus</taxon>
    </lineage>
</organism>
<feature type="signal peptide" evidence="1">
    <location>
        <begin position="1"/>
        <end position="22"/>
    </location>
</feature>
<evidence type="ECO:0000256" key="1">
    <source>
        <dbReference type="SAM" id="SignalP"/>
    </source>
</evidence>
<dbReference type="Gene3D" id="3.30.457.10">
    <property type="entry name" value="Copper amine oxidase-like, N-terminal domain"/>
    <property type="match status" value="1"/>
</dbReference>
<dbReference type="InterPro" id="IPR012854">
    <property type="entry name" value="Cu_amine_oxidase-like_N"/>
</dbReference>
<name>A0ABU6PUE7_9BACL</name>
<evidence type="ECO:0000259" key="2">
    <source>
        <dbReference type="Pfam" id="PF07833"/>
    </source>
</evidence>
<dbReference type="SUPFAM" id="SSF55383">
    <property type="entry name" value="Copper amine oxidase, domain N"/>
    <property type="match status" value="2"/>
</dbReference>
<feature type="domain" description="Copper amine oxidase-like N-terminal" evidence="2">
    <location>
        <begin position="28"/>
        <end position="107"/>
    </location>
</feature>